<protein>
    <submittedName>
        <fullName evidence="2">Uncharacterized protein</fullName>
    </submittedName>
</protein>
<gene>
    <name evidence="2" type="ORF">GCM10010307_72620</name>
</gene>
<comment type="caution">
    <text evidence="2">The sequence shown here is derived from an EMBL/GenBank/DDBJ whole genome shotgun (WGS) entry which is preliminary data.</text>
</comment>
<feature type="compositionally biased region" description="Gly residues" evidence="1">
    <location>
        <begin position="43"/>
        <end position="60"/>
    </location>
</feature>
<dbReference type="EMBL" id="BAAASJ010000115">
    <property type="protein sequence ID" value="GAA2657667.1"/>
    <property type="molecule type" value="Genomic_DNA"/>
</dbReference>
<name>A0ABN3RPH5_9ACTN</name>
<sequence>MDDAAGGGVLGEPGVEVGLGALADGAVPLGEPGEEGGCLDEPGTGGGDGPGAEGTLGSGGPELAQQVPGGEAVQELAVFHVLNGVEPFGQPTFEQQQVPVTVRQHAGMHEQITDVGDRPPGRQSAQAVVGERYFAEGECAQDLLDVRLADPGQRCLGTRH</sequence>
<organism evidence="2 3">
    <name type="scientific">Streptomyces vastus</name>
    <dbReference type="NCBI Taxonomy" id="285451"/>
    <lineage>
        <taxon>Bacteria</taxon>
        <taxon>Bacillati</taxon>
        <taxon>Actinomycetota</taxon>
        <taxon>Actinomycetes</taxon>
        <taxon>Kitasatosporales</taxon>
        <taxon>Streptomycetaceae</taxon>
        <taxon>Streptomyces</taxon>
    </lineage>
</organism>
<evidence type="ECO:0000313" key="2">
    <source>
        <dbReference type="EMBL" id="GAA2657667.1"/>
    </source>
</evidence>
<evidence type="ECO:0000313" key="3">
    <source>
        <dbReference type="Proteomes" id="UP001500151"/>
    </source>
</evidence>
<accession>A0ABN3RPH5</accession>
<feature type="region of interest" description="Disordered" evidence="1">
    <location>
        <begin position="25"/>
        <end position="67"/>
    </location>
</feature>
<keyword evidence="3" id="KW-1185">Reference proteome</keyword>
<proteinExistence type="predicted"/>
<reference evidence="2 3" key="1">
    <citation type="journal article" date="2019" name="Int. J. Syst. Evol. Microbiol.">
        <title>The Global Catalogue of Microorganisms (GCM) 10K type strain sequencing project: providing services to taxonomists for standard genome sequencing and annotation.</title>
        <authorList>
            <consortium name="The Broad Institute Genomics Platform"/>
            <consortium name="The Broad Institute Genome Sequencing Center for Infectious Disease"/>
            <person name="Wu L."/>
            <person name="Ma J."/>
        </authorList>
    </citation>
    <scope>NUCLEOTIDE SEQUENCE [LARGE SCALE GENOMIC DNA]</scope>
    <source>
        <strain evidence="2 3">JCM 4524</strain>
    </source>
</reference>
<dbReference type="Proteomes" id="UP001500151">
    <property type="component" value="Unassembled WGS sequence"/>
</dbReference>
<evidence type="ECO:0000256" key="1">
    <source>
        <dbReference type="SAM" id="MobiDB-lite"/>
    </source>
</evidence>